<evidence type="ECO:0000313" key="4">
    <source>
        <dbReference type="EMBL" id="RXM34216.1"/>
    </source>
</evidence>
<feature type="domain" description="ELP1 alpha-solenoid" evidence="3">
    <location>
        <begin position="138"/>
        <end position="183"/>
    </location>
</feature>
<name>A0A444UGA2_ACIRT</name>
<dbReference type="PANTHER" id="PTHR12747:SF0">
    <property type="entry name" value="ELONGATOR COMPLEX PROTEIN 1"/>
    <property type="match status" value="1"/>
</dbReference>
<evidence type="ECO:0000256" key="1">
    <source>
        <dbReference type="ARBA" id="ARBA00032958"/>
    </source>
</evidence>
<dbReference type="Pfam" id="PF23925">
    <property type="entry name" value="A-sol_ELP1"/>
    <property type="match status" value="2"/>
</dbReference>
<dbReference type="Proteomes" id="UP000289886">
    <property type="component" value="Unassembled WGS sequence"/>
</dbReference>
<accession>A0A444UGA2</accession>
<feature type="domain" description="ELP1 first N-terminal beta-propeller" evidence="2">
    <location>
        <begin position="36"/>
        <end position="87"/>
    </location>
</feature>
<dbReference type="PANTHER" id="PTHR12747">
    <property type="entry name" value="ELONGATOR COMPLEX PROTEIN 1"/>
    <property type="match status" value="1"/>
</dbReference>
<dbReference type="AlphaFoldDB" id="A0A444UGA2"/>
<sequence length="268" mass="30452">MRILFLQGKFVTVDWGKKETQFHGSEGKDAAQCKLTRKPNKHDVVFFERNGLLHGEFTLPFGKDQVKVKELLWNIDSTLLAVWLEDILSNGNSKANTYESSGPSVEAWQNSSGCVTQFPQPCVQTALGTIAGAQSQGREEDMTKTMYPCSSSSIVQTAPEFDGKKVDIVCDALTVAMEKIDPNNAEEALKYLLFLVNVTELCEHSLGTYDFDLVIMVSEKSQKDPKEQLPFLNTLKKMEINYQRYTIDKHLKRYKKALRHLSKYKRQK</sequence>
<dbReference type="GO" id="GO:0005829">
    <property type="term" value="C:cytosol"/>
    <property type="evidence" value="ECO:0007669"/>
    <property type="project" value="TreeGrafter"/>
</dbReference>
<dbReference type="Pfam" id="PF04762">
    <property type="entry name" value="Beta-prop_ELP1_1st"/>
    <property type="match status" value="1"/>
</dbReference>
<proteinExistence type="predicted"/>
<dbReference type="GO" id="GO:0000049">
    <property type="term" value="F:tRNA binding"/>
    <property type="evidence" value="ECO:0007669"/>
    <property type="project" value="TreeGrafter"/>
</dbReference>
<dbReference type="UniPathway" id="UPA00988"/>
<organism evidence="4 5">
    <name type="scientific">Acipenser ruthenus</name>
    <name type="common">Sterlet sturgeon</name>
    <dbReference type="NCBI Taxonomy" id="7906"/>
    <lineage>
        <taxon>Eukaryota</taxon>
        <taxon>Metazoa</taxon>
        <taxon>Chordata</taxon>
        <taxon>Craniata</taxon>
        <taxon>Vertebrata</taxon>
        <taxon>Euteleostomi</taxon>
        <taxon>Actinopterygii</taxon>
        <taxon>Chondrostei</taxon>
        <taxon>Acipenseriformes</taxon>
        <taxon>Acipenseridae</taxon>
        <taxon>Acipenser</taxon>
    </lineage>
</organism>
<evidence type="ECO:0000259" key="3">
    <source>
        <dbReference type="Pfam" id="PF23925"/>
    </source>
</evidence>
<feature type="domain" description="ELP1 alpha-solenoid" evidence="3">
    <location>
        <begin position="184"/>
        <end position="235"/>
    </location>
</feature>
<dbReference type="EMBL" id="SCEB01214621">
    <property type="protein sequence ID" value="RXM34216.1"/>
    <property type="molecule type" value="Genomic_DNA"/>
</dbReference>
<protein>
    <recommendedName>
        <fullName evidence="1">IkappaB kinase complex-associated protein</fullName>
    </recommendedName>
</protein>
<gene>
    <name evidence="4" type="ORF">EOD39_4936</name>
</gene>
<dbReference type="InterPro" id="IPR056164">
    <property type="entry name" value="Beta-prop_ELP1_1st"/>
</dbReference>
<dbReference type="GO" id="GO:0033588">
    <property type="term" value="C:elongator holoenzyme complex"/>
    <property type="evidence" value="ECO:0007669"/>
    <property type="project" value="InterPro"/>
</dbReference>
<dbReference type="GO" id="GO:0002926">
    <property type="term" value="P:tRNA wobble base 5-methoxycarbonylmethyl-2-thiouridinylation"/>
    <property type="evidence" value="ECO:0007669"/>
    <property type="project" value="TreeGrafter"/>
</dbReference>
<comment type="caution">
    <text evidence="4">The sequence shown here is derived from an EMBL/GenBank/DDBJ whole genome shotgun (WGS) entry which is preliminary data.</text>
</comment>
<reference evidence="4 5" key="1">
    <citation type="submission" date="2019-01" db="EMBL/GenBank/DDBJ databases">
        <title>Draft Genome and Complete Hox-Cluster Characterization of the Sterlet Sturgeon (Acipenser ruthenus).</title>
        <authorList>
            <person name="Wei Q."/>
        </authorList>
    </citation>
    <scope>NUCLEOTIDE SEQUENCE [LARGE SCALE GENOMIC DNA]</scope>
    <source>
        <strain evidence="4">WHYD16114868_AA</strain>
        <tissue evidence="4">Blood</tissue>
    </source>
</reference>
<dbReference type="InterPro" id="IPR006849">
    <property type="entry name" value="Elp1"/>
</dbReference>
<keyword evidence="5" id="KW-1185">Reference proteome</keyword>
<dbReference type="InterPro" id="IPR056167">
    <property type="entry name" value="A-sol_ELP1"/>
</dbReference>
<evidence type="ECO:0000259" key="2">
    <source>
        <dbReference type="Pfam" id="PF04762"/>
    </source>
</evidence>
<evidence type="ECO:0000313" key="5">
    <source>
        <dbReference type="Proteomes" id="UP000289886"/>
    </source>
</evidence>